<gene>
    <name evidence="5" type="ORF">E7746_11460</name>
</gene>
<dbReference type="GO" id="GO:0009253">
    <property type="term" value="P:peptidoglycan catabolic process"/>
    <property type="evidence" value="ECO:0007669"/>
    <property type="project" value="InterPro"/>
</dbReference>
<feature type="transmembrane region" description="Helical" evidence="4">
    <location>
        <begin position="6"/>
        <end position="25"/>
    </location>
</feature>
<dbReference type="InterPro" id="IPR017853">
    <property type="entry name" value="GH"/>
</dbReference>
<evidence type="ECO:0000256" key="3">
    <source>
        <dbReference type="ARBA" id="ARBA00023295"/>
    </source>
</evidence>
<name>A0A4P7VQA9_9BACT</name>
<dbReference type="PANTHER" id="PTHR34135:SF2">
    <property type="entry name" value="LYSOZYME"/>
    <property type="match status" value="1"/>
</dbReference>
<dbReference type="GO" id="GO:0016052">
    <property type="term" value="P:carbohydrate catabolic process"/>
    <property type="evidence" value="ECO:0007669"/>
    <property type="project" value="TreeGrafter"/>
</dbReference>
<dbReference type="AlphaFoldDB" id="A0A4P7VQA9"/>
<dbReference type="Proteomes" id="UP000297031">
    <property type="component" value="Chromosome"/>
</dbReference>
<organism evidence="5 6">
    <name type="scientific">Muribaculum gordoncarteri</name>
    <dbReference type="NCBI Taxonomy" id="2530390"/>
    <lineage>
        <taxon>Bacteria</taxon>
        <taxon>Pseudomonadati</taxon>
        <taxon>Bacteroidota</taxon>
        <taxon>Bacteroidia</taxon>
        <taxon>Bacteroidales</taxon>
        <taxon>Muribaculaceae</taxon>
        <taxon>Muribaculum</taxon>
    </lineage>
</organism>
<keyword evidence="3" id="KW-0326">Glycosidase</keyword>
<dbReference type="InterPro" id="IPR002053">
    <property type="entry name" value="Glyco_hydro_25"/>
</dbReference>
<keyword evidence="2" id="KW-0378">Hydrolase</keyword>
<dbReference type="InterPro" id="IPR018077">
    <property type="entry name" value="Glyco_hydro_fam25_subgr"/>
</dbReference>
<evidence type="ECO:0000256" key="1">
    <source>
        <dbReference type="ARBA" id="ARBA00010646"/>
    </source>
</evidence>
<keyword evidence="6" id="KW-1185">Reference proteome</keyword>
<keyword evidence="4" id="KW-0472">Membrane</keyword>
<dbReference type="OrthoDB" id="9798192at2"/>
<accession>A0A4P7VQA9</accession>
<evidence type="ECO:0008006" key="7">
    <source>
        <dbReference type="Google" id="ProtNLM"/>
    </source>
</evidence>
<keyword evidence="4" id="KW-1133">Transmembrane helix</keyword>
<dbReference type="Gene3D" id="3.20.20.80">
    <property type="entry name" value="Glycosidases"/>
    <property type="match status" value="1"/>
</dbReference>
<evidence type="ECO:0000256" key="2">
    <source>
        <dbReference type="ARBA" id="ARBA00022801"/>
    </source>
</evidence>
<dbReference type="SUPFAM" id="SSF51445">
    <property type="entry name" value="(Trans)glycosidases"/>
    <property type="match status" value="1"/>
</dbReference>
<evidence type="ECO:0000313" key="5">
    <source>
        <dbReference type="EMBL" id="QCD36459.1"/>
    </source>
</evidence>
<comment type="similarity">
    <text evidence="1">Belongs to the glycosyl hydrolase 25 family.</text>
</comment>
<dbReference type="PANTHER" id="PTHR34135">
    <property type="entry name" value="LYSOZYME"/>
    <property type="match status" value="1"/>
</dbReference>
<sequence length="244" mass="28118">MKSKIIILVIALTLIASVGIMLYLVKIRGVAHAVNVSRDEYPILGVDLSSHNGDIDFNRLKADSVDFVMLKATEGTTFKDPKFNRNYTEARKAGISHIGAYHFFRFDTDGEMQAMNLINSLQGKTIDLPVAIDLEEWTNPKHLDTDEVVTRLQAMIDYLEINGLTILFYTNKDGYQRFVRDRFDDYPLWICSFTDPPLGDDNNDWALWQYSHWGWTEACDTEVDLNTFNGDREQWLQWVKSSTF</sequence>
<dbReference type="RefSeq" id="WP_136410882.1">
    <property type="nucleotide sequence ID" value="NZ_CANQMU010000032.1"/>
</dbReference>
<reference evidence="5 6" key="1">
    <citation type="submission" date="2019-02" db="EMBL/GenBank/DDBJ databases">
        <title>Isolation and identification of novel species under the genus Muribaculum.</title>
        <authorList>
            <person name="Miyake S."/>
            <person name="Ding Y."/>
            <person name="Low A."/>
            <person name="Soh M."/>
            <person name="Seedorf H."/>
        </authorList>
    </citation>
    <scope>NUCLEOTIDE SEQUENCE [LARGE SCALE GENOMIC DNA]</scope>
    <source>
        <strain evidence="5 6">TLL-A4</strain>
    </source>
</reference>
<evidence type="ECO:0000313" key="6">
    <source>
        <dbReference type="Proteomes" id="UP000297031"/>
    </source>
</evidence>
<dbReference type="KEGG" id="mgod:E7746_11460"/>
<dbReference type="GO" id="GO:0003796">
    <property type="term" value="F:lysozyme activity"/>
    <property type="evidence" value="ECO:0007669"/>
    <property type="project" value="InterPro"/>
</dbReference>
<dbReference type="PROSITE" id="PS51904">
    <property type="entry name" value="GLYCOSYL_HYDROL_F25_2"/>
    <property type="match status" value="1"/>
</dbReference>
<evidence type="ECO:0000256" key="4">
    <source>
        <dbReference type="SAM" id="Phobius"/>
    </source>
</evidence>
<dbReference type="Pfam" id="PF01183">
    <property type="entry name" value="Glyco_hydro_25"/>
    <property type="match status" value="1"/>
</dbReference>
<dbReference type="EMBL" id="CP039393">
    <property type="protein sequence ID" value="QCD36459.1"/>
    <property type="molecule type" value="Genomic_DNA"/>
</dbReference>
<keyword evidence="4" id="KW-0812">Transmembrane</keyword>
<dbReference type="SMART" id="SM00641">
    <property type="entry name" value="Glyco_25"/>
    <property type="match status" value="1"/>
</dbReference>
<dbReference type="GO" id="GO:0016998">
    <property type="term" value="P:cell wall macromolecule catabolic process"/>
    <property type="evidence" value="ECO:0007669"/>
    <property type="project" value="InterPro"/>
</dbReference>
<proteinExistence type="inferred from homology"/>
<protein>
    <recommendedName>
        <fullName evidence="7">Lysozyme</fullName>
    </recommendedName>
</protein>